<sequence length="64" mass="6947">MRMQDLQGSSTSIYVGMMTHDYEITSTCDLESIPTYSATSVAVSIVSNCISYFSDWHGPSVSGT</sequence>
<evidence type="ECO:0000256" key="2">
    <source>
        <dbReference type="ARBA" id="ARBA00022553"/>
    </source>
</evidence>
<keyword evidence="1" id="KW-0596">Phosphopantetheine</keyword>
<evidence type="ECO:0000313" key="6">
    <source>
        <dbReference type="Proteomes" id="UP001230504"/>
    </source>
</evidence>
<dbReference type="InterPro" id="IPR014030">
    <property type="entry name" value="Ketoacyl_synth_N"/>
</dbReference>
<dbReference type="Proteomes" id="UP001230504">
    <property type="component" value="Unassembled WGS sequence"/>
</dbReference>
<dbReference type="GeneID" id="85440269"/>
<keyword evidence="2" id="KW-0597">Phosphoprotein</keyword>
<evidence type="ECO:0000259" key="4">
    <source>
        <dbReference type="Pfam" id="PF00109"/>
    </source>
</evidence>
<dbReference type="AlphaFoldDB" id="A0AAD8UZ81"/>
<dbReference type="GO" id="GO:0044550">
    <property type="term" value="P:secondary metabolite biosynthetic process"/>
    <property type="evidence" value="ECO:0007669"/>
    <property type="project" value="TreeGrafter"/>
</dbReference>
<dbReference type="InterPro" id="IPR050091">
    <property type="entry name" value="PKS_NRPS_Biosynth_Enz"/>
</dbReference>
<dbReference type="GO" id="GO:0004312">
    <property type="term" value="F:fatty acid synthase activity"/>
    <property type="evidence" value="ECO:0007669"/>
    <property type="project" value="TreeGrafter"/>
</dbReference>
<keyword evidence="6" id="KW-1185">Reference proteome</keyword>
<evidence type="ECO:0000313" key="5">
    <source>
        <dbReference type="EMBL" id="KAK1569539.1"/>
    </source>
</evidence>
<evidence type="ECO:0000256" key="3">
    <source>
        <dbReference type="ARBA" id="ARBA00022679"/>
    </source>
</evidence>
<keyword evidence="3" id="KW-0808">Transferase</keyword>
<dbReference type="RefSeq" id="XP_060407768.1">
    <property type="nucleotide sequence ID" value="XM_060556029.1"/>
</dbReference>
<dbReference type="EMBL" id="JAHLJV010000130">
    <property type="protein sequence ID" value="KAK1569539.1"/>
    <property type="molecule type" value="Genomic_DNA"/>
</dbReference>
<dbReference type="PANTHER" id="PTHR43775:SF20">
    <property type="entry name" value="HYBRID PKS-NRPS SYNTHETASE APDA"/>
    <property type="match status" value="1"/>
</dbReference>
<feature type="domain" description="Beta-ketoacyl synthase-like N-terminal" evidence="4">
    <location>
        <begin position="4"/>
        <end position="62"/>
    </location>
</feature>
<dbReference type="Pfam" id="PF00109">
    <property type="entry name" value="ketoacyl-synt"/>
    <property type="match status" value="1"/>
</dbReference>
<gene>
    <name evidence="5" type="ORF">LY79DRAFT_528486</name>
</gene>
<dbReference type="Gene3D" id="3.40.47.10">
    <property type="match status" value="1"/>
</dbReference>
<accession>A0AAD8UZ81</accession>
<dbReference type="GO" id="GO:0006633">
    <property type="term" value="P:fatty acid biosynthetic process"/>
    <property type="evidence" value="ECO:0007669"/>
    <property type="project" value="TreeGrafter"/>
</dbReference>
<protein>
    <submittedName>
        <fullName evidence="5">Polyketide synthase</fullName>
    </submittedName>
</protein>
<dbReference type="InterPro" id="IPR016039">
    <property type="entry name" value="Thiolase-like"/>
</dbReference>
<dbReference type="SUPFAM" id="SSF53901">
    <property type="entry name" value="Thiolase-like"/>
    <property type="match status" value="1"/>
</dbReference>
<reference evidence="5" key="1">
    <citation type="submission" date="2021-06" db="EMBL/GenBank/DDBJ databases">
        <title>Comparative genomics, transcriptomics and evolutionary studies reveal genomic signatures of adaptation to plant cell wall in hemibiotrophic fungi.</title>
        <authorList>
            <consortium name="DOE Joint Genome Institute"/>
            <person name="Baroncelli R."/>
            <person name="Diaz J.F."/>
            <person name="Benocci T."/>
            <person name="Peng M."/>
            <person name="Battaglia E."/>
            <person name="Haridas S."/>
            <person name="Andreopoulos W."/>
            <person name="Labutti K."/>
            <person name="Pangilinan J."/>
            <person name="Floch G.L."/>
            <person name="Makela M.R."/>
            <person name="Henrissat B."/>
            <person name="Grigoriev I.V."/>
            <person name="Crouch J.A."/>
            <person name="De Vries R.P."/>
            <person name="Sukno S.A."/>
            <person name="Thon M.R."/>
        </authorList>
    </citation>
    <scope>NUCLEOTIDE SEQUENCE</scope>
    <source>
        <strain evidence="5">CBS 125086</strain>
    </source>
</reference>
<name>A0AAD8UZ81_9PEZI</name>
<organism evidence="5 6">
    <name type="scientific">Colletotrichum navitas</name>
    <dbReference type="NCBI Taxonomy" id="681940"/>
    <lineage>
        <taxon>Eukaryota</taxon>
        <taxon>Fungi</taxon>
        <taxon>Dikarya</taxon>
        <taxon>Ascomycota</taxon>
        <taxon>Pezizomycotina</taxon>
        <taxon>Sordariomycetes</taxon>
        <taxon>Hypocreomycetidae</taxon>
        <taxon>Glomerellales</taxon>
        <taxon>Glomerellaceae</taxon>
        <taxon>Colletotrichum</taxon>
        <taxon>Colletotrichum graminicola species complex</taxon>
    </lineage>
</organism>
<proteinExistence type="predicted"/>
<comment type="caution">
    <text evidence="5">The sequence shown here is derived from an EMBL/GenBank/DDBJ whole genome shotgun (WGS) entry which is preliminary data.</text>
</comment>
<evidence type="ECO:0000256" key="1">
    <source>
        <dbReference type="ARBA" id="ARBA00022450"/>
    </source>
</evidence>
<dbReference type="PANTHER" id="PTHR43775">
    <property type="entry name" value="FATTY ACID SYNTHASE"/>
    <property type="match status" value="1"/>
</dbReference>